<dbReference type="Pfam" id="PF00072">
    <property type="entry name" value="Response_reg"/>
    <property type="match status" value="1"/>
</dbReference>
<evidence type="ECO:0000259" key="6">
    <source>
        <dbReference type="PROSITE" id="PS50043"/>
    </source>
</evidence>
<gene>
    <name evidence="8" type="ORF">ACFOLH_18860</name>
</gene>
<accession>A0ABV7WLJ8</accession>
<dbReference type="InterPro" id="IPR001789">
    <property type="entry name" value="Sig_transdc_resp-reg_receiver"/>
</dbReference>
<dbReference type="Pfam" id="PF00196">
    <property type="entry name" value="GerE"/>
    <property type="match status" value="1"/>
</dbReference>
<evidence type="ECO:0000313" key="8">
    <source>
        <dbReference type="EMBL" id="MFC3690415.1"/>
    </source>
</evidence>
<dbReference type="EMBL" id="JBHRWW010000023">
    <property type="protein sequence ID" value="MFC3690415.1"/>
    <property type="molecule type" value="Genomic_DNA"/>
</dbReference>
<dbReference type="SMART" id="SM00448">
    <property type="entry name" value="REC"/>
    <property type="match status" value="1"/>
</dbReference>
<dbReference type="Gene3D" id="3.40.50.2300">
    <property type="match status" value="1"/>
</dbReference>
<dbReference type="PROSITE" id="PS50110">
    <property type="entry name" value="RESPONSE_REGULATORY"/>
    <property type="match status" value="1"/>
</dbReference>
<dbReference type="InterPro" id="IPR000792">
    <property type="entry name" value="Tscrpt_reg_LuxR_C"/>
</dbReference>
<dbReference type="InterPro" id="IPR058245">
    <property type="entry name" value="NreC/VraR/RcsB-like_REC"/>
</dbReference>
<keyword evidence="9" id="KW-1185">Reference proteome</keyword>
<dbReference type="InterPro" id="IPR011006">
    <property type="entry name" value="CheY-like_superfamily"/>
</dbReference>
<feature type="domain" description="Response regulatory" evidence="7">
    <location>
        <begin position="7"/>
        <end position="127"/>
    </location>
</feature>
<dbReference type="PANTHER" id="PTHR43214:SF24">
    <property type="entry name" value="TRANSCRIPTIONAL REGULATORY PROTEIN NARL-RELATED"/>
    <property type="match status" value="1"/>
</dbReference>
<keyword evidence="3" id="KW-0238">DNA-binding</keyword>
<feature type="domain" description="HTH luxR-type" evidence="6">
    <location>
        <begin position="149"/>
        <end position="220"/>
    </location>
</feature>
<proteinExistence type="predicted"/>
<organism evidence="8 9">
    <name type="scientific">Aquipuribacter hungaricus</name>
    <dbReference type="NCBI Taxonomy" id="545624"/>
    <lineage>
        <taxon>Bacteria</taxon>
        <taxon>Bacillati</taxon>
        <taxon>Actinomycetota</taxon>
        <taxon>Actinomycetes</taxon>
        <taxon>Micrococcales</taxon>
        <taxon>Intrasporangiaceae</taxon>
        <taxon>Aquipuribacter</taxon>
    </lineage>
</organism>
<comment type="caution">
    <text evidence="8">The sequence shown here is derived from an EMBL/GenBank/DDBJ whole genome shotgun (WGS) entry which is preliminary data.</text>
</comment>
<dbReference type="PRINTS" id="PR00038">
    <property type="entry name" value="HTHLUXR"/>
</dbReference>
<name>A0ABV7WLJ8_9MICO</name>
<dbReference type="CDD" id="cd17535">
    <property type="entry name" value="REC_NarL-like"/>
    <property type="match status" value="1"/>
</dbReference>
<reference evidence="9" key="1">
    <citation type="journal article" date="2019" name="Int. J. Syst. Evol. Microbiol.">
        <title>The Global Catalogue of Microorganisms (GCM) 10K type strain sequencing project: providing services to taxonomists for standard genome sequencing and annotation.</title>
        <authorList>
            <consortium name="The Broad Institute Genomics Platform"/>
            <consortium name="The Broad Institute Genome Sequencing Center for Infectious Disease"/>
            <person name="Wu L."/>
            <person name="Ma J."/>
        </authorList>
    </citation>
    <scope>NUCLEOTIDE SEQUENCE [LARGE SCALE GENOMIC DNA]</scope>
    <source>
        <strain evidence="9">NCAIM B.02333</strain>
    </source>
</reference>
<evidence type="ECO:0000256" key="2">
    <source>
        <dbReference type="ARBA" id="ARBA00023015"/>
    </source>
</evidence>
<evidence type="ECO:0000256" key="1">
    <source>
        <dbReference type="ARBA" id="ARBA00022553"/>
    </source>
</evidence>
<protein>
    <submittedName>
        <fullName evidence="8">Response regulator</fullName>
    </submittedName>
</protein>
<dbReference type="PANTHER" id="PTHR43214">
    <property type="entry name" value="TWO-COMPONENT RESPONSE REGULATOR"/>
    <property type="match status" value="1"/>
</dbReference>
<sequence>MQPRRPRLVLAEDSVLLREGLVRLLTENGFDVVAATGDAESFLAAVAQHAPDMVLTDVRMPPTFTDEGVRAALVVRQQYPDVAVVVLSQYVEENYASELLAGRAKGVGYLLKDRVADVGDFLEAMQRVAAGGTALDPEVVSQLFARARREDPLSTLTPREHDVLRLMAEGRSNSGIAAALFVTEGAVEKHVSNLFTKLDLPPAGDDHRRVLAVLRYLDHVD</sequence>
<evidence type="ECO:0000313" key="9">
    <source>
        <dbReference type="Proteomes" id="UP001595685"/>
    </source>
</evidence>
<dbReference type="SUPFAM" id="SSF46894">
    <property type="entry name" value="C-terminal effector domain of the bipartite response regulators"/>
    <property type="match status" value="1"/>
</dbReference>
<dbReference type="InterPro" id="IPR039420">
    <property type="entry name" value="WalR-like"/>
</dbReference>
<dbReference type="CDD" id="cd06170">
    <property type="entry name" value="LuxR_C_like"/>
    <property type="match status" value="1"/>
</dbReference>
<dbReference type="SUPFAM" id="SSF52172">
    <property type="entry name" value="CheY-like"/>
    <property type="match status" value="1"/>
</dbReference>
<keyword evidence="4" id="KW-0804">Transcription</keyword>
<dbReference type="PROSITE" id="PS50043">
    <property type="entry name" value="HTH_LUXR_2"/>
    <property type="match status" value="1"/>
</dbReference>
<feature type="modified residue" description="4-aspartylphosphate" evidence="5">
    <location>
        <position position="57"/>
    </location>
</feature>
<evidence type="ECO:0000256" key="5">
    <source>
        <dbReference type="PROSITE-ProRule" id="PRU00169"/>
    </source>
</evidence>
<evidence type="ECO:0000259" key="7">
    <source>
        <dbReference type="PROSITE" id="PS50110"/>
    </source>
</evidence>
<keyword evidence="1 5" id="KW-0597">Phosphoprotein</keyword>
<dbReference type="SMART" id="SM00421">
    <property type="entry name" value="HTH_LUXR"/>
    <property type="match status" value="1"/>
</dbReference>
<evidence type="ECO:0000256" key="3">
    <source>
        <dbReference type="ARBA" id="ARBA00023125"/>
    </source>
</evidence>
<dbReference type="RefSeq" id="WP_340294183.1">
    <property type="nucleotide sequence ID" value="NZ_JBBEOI010000142.1"/>
</dbReference>
<keyword evidence="2" id="KW-0805">Transcription regulation</keyword>
<dbReference type="Proteomes" id="UP001595685">
    <property type="component" value="Unassembled WGS sequence"/>
</dbReference>
<evidence type="ECO:0000256" key="4">
    <source>
        <dbReference type="ARBA" id="ARBA00023163"/>
    </source>
</evidence>
<dbReference type="InterPro" id="IPR016032">
    <property type="entry name" value="Sig_transdc_resp-reg_C-effctor"/>
</dbReference>